<dbReference type="EMBL" id="CP155571">
    <property type="protein sequence ID" value="XFO74931.1"/>
    <property type="molecule type" value="Genomic_DNA"/>
</dbReference>
<proteinExistence type="inferred from homology"/>
<accession>A0ABZ3J9X2</accession>
<dbReference type="Proteomes" id="UP000216052">
    <property type="component" value="Chromosome"/>
</dbReference>
<keyword evidence="2" id="KW-0680">Restriction system</keyword>
<dbReference type="PANTHER" id="PTHR30408:SF12">
    <property type="entry name" value="TYPE I RESTRICTION ENZYME MJAVIII SPECIFICITY SUBUNIT"/>
    <property type="match status" value="1"/>
</dbReference>
<dbReference type="SUPFAM" id="SSF116734">
    <property type="entry name" value="DNA methylase specificity domain"/>
    <property type="match status" value="2"/>
</dbReference>
<dbReference type="CDD" id="cd17288">
    <property type="entry name" value="RMtype1_S_LlaAI06ORF1089P_TRD1-CR1_like"/>
    <property type="match status" value="1"/>
</dbReference>
<dbReference type="CDD" id="cd17253">
    <property type="entry name" value="RMtype1_S_Eco933I-TRD2-CR2_like"/>
    <property type="match status" value="1"/>
</dbReference>
<evidence type="ECO:0000313" key="5">
    <source>
        <dbReference type="EMBL" id="XFO74931.1"/>
    </source>
</evidence>
<protein>
    <recommendedName>
        <fullName evidence="4">Type I restriction modification DNA specificity domain-containing protein</fullName>
    </recommendedName>
</protein>
<evidence type="ECO:0000313" key="6">
    <source>
        <dbReference type="Proteomes" id="UP000216052"/>
    </source>
</evidence>
<dbReference type="RefSeq" id="WP_211285193.1">
    <property type="nucleotide sequence ID" value="NZ_CP155571.1"/>
</dbReference>
<reference evidence="5" key="1">
    <citation type="submission" date="2024-05" db="EMBL/GenBank/DDBJ databases">
        <title>Isolation and characterization of Sporomusa carbonis sp. nov., a carboxydotrophic hydrogenogen in the genus of Sporomusa isolated from a charcoal burning pile.</title>
        <authorList>
            <person name="Boeer T."/>
            <person name="Rosenbaum F."/>
            <person name="Eysell L."/>
            <person name="Mueller V."/>
            <person name="Daniel R."/>
            <person name="Poehlein A."/>
        </authorList>
    </citation>
    <scope>NUCLEOTIDE SEQUENCE [LARGE SCALE GENOMIC DNA]</scope>
    <source>
        <strain evidence="5">DSM 3132</strain>
    </source>
</reference>
<evidence type="ECO:0000256" key="1">
    <source>
        <dbReference type="ARBA" id="ARBA00010923"/>
    </source>
</evidence>
<dbReference type="InterPro" id="IPR044946">
    <property type="entry name" value="Restrct_endonuc_typeI_TRD_sf"/>
</dbReference>
<name>A0ABZ3J9X2_SPOA4</name>
<organism evidence="5 6">
    <name type="scientific">Sporomusa acidovorans (strain ATCC 49682 / DSM 3132 / Mol)</name>
    <dbReference type="NCBI Taxonomy" id="1123286"/>
    <lineage>
        <taxon>Bacteria</taxon>
        <taxon>Bacillati</taxon>
        <taxon>Bacillota</taxon>
        <taxon>Negativicutes</taxon>
        <taxon>Selenomonadales</taxon>
        <taxon>Sporomusaceae</taxon>
        <taxon>Sporomusa</taxon>
    </lineage>
</organism>
<comment type="similarity">
    <text evidence="1">Belongs to the type-I restriction system S methylase family.</text>
</comment>
<dbReference type="Gene3D" id="3.90.220.20">
    <property type="entry name" value="DNA methylase specificity domains"/>
    <property type="match status" value="2"/>
</dbReference>
<evidence type="ECO:0000259" key="4">
    <source>
        <dbReference type="Pfam" id="PF01420"/>
    </source>
</evidence>
<sequence>MSKWENRQWCEVLEIINGKSQKNVLDEDGSYPYGSGGIMGYANDYICEERTVIIGRKGNINKPIFVEKKFWNVDTAFGLKAKKNLLEPKFLYYFCVNYDFEKLNTTVTIPSLTKANLLKVIIPLPPLEVQKKIAQTLDAAAEVIALRKKQLTELDHLIKATFYDMFGDPEQNPHGWIDKPLEDISDIISGVTKGRKLAAQNLVVVPYMRVENVQDGHLVLNEVKKIEVLPDDVIKYRLSSGDLLMTEGGDPDKLGRCAIWNGEVENCIHQNHIFRVRIEKNVALPIFICFLTGSQYGKKYFLRAAKQTTGIATINSRQLKKFPVLLPPLHLQNQFAEIVTKIRSHESDRGM</sequence>
<gene>
    <name evidence="5" type="ORF">SPACI_050420</name>
</gene>
<dbReference type="InterPro" id="IPR000055">
    <property type="entry name" value="Restrct_endonuc_typeI_TRD"/>
</dbReference>
<evidence type="ECO:0000256" key="2">
    <source>
        <dbReference type="ARBA" id="ARBA00022747"/>
    </source>
</evidence>
<evidence type="ECO:0000256" key="3">
    <source>
        <dbReference type="ARBA" id="ARBA00023125"/>
    </source>
</evidence>
<dbReference type="PANTHER" id="PTHR30408">
    <property type="entry name" value="TYPE-1 RESTRICTION ENZYME ECOKI SPECIFICITY PROTEIN"/>
    <property type="match status" value="1"/>
</dbReference>
<keyword evidence="6" id="KW-1185">Reference proteome</keyword>
<feature type="domain" description="Type I restriction modification DNA specificity" evidence="4">
    <location>
        <begin position="173"/>
        <end position="342"/>
    </location>
</feature>
<feature type="domain" description="Type I restriction modification DNA specificity" evidence="4">
    <location>
        <begin position="1"/>
        <end position="154"/>
    </location>
</feature>
<dbReference type="InterPro" id="IPR052021">
    <property type="entry name" value="Type-I_RS_S_subunit"/>
</dbReference>
<keyword evidence="3" id="KW-0238">DNA-binding</keyword>
<dbReference type="Pfam" id="PF01420">
    <property type="entry name" value="Methylase_S"/>
    <property type="match status" value="2"/>
</dbReference>